<protein>
    <submittedName>
        <fullName evidence="2">Uncharacterized protein</fullName>
    </submittedName>
</protein>
<sequence>MSRACSSVHVMPVTLNDPAVRSALVEAPAGWKAGWWAGGSVVVVAAGLLLAIIGLARRIARQADEIAAALEGTHANTAPLFDLVHVNGHLDRIVAPSRGRR</sequence>
<feature type="transmembrane region" description="Helical" evidence="1">
    <location>
        <begin position="33"/>
        <end position="56"/>
    </location>
</feature>
<keyword evidence="1" id="KW-1133">Transmembrane helix</keyword>
<gene>
    <name evidence="2" type="ORF">SAMN06272737_12818</name>
</gene>
<evidence type="ECO:0000313" key="3">
    <source>
        <dbReference type="Proteomes" id="UP000198403"/>
    </source>
</evidence>
<reference evidence="2 3" key="1">
    <citation type="submission" date="2017-06" db="EMBL/GenBank/DDBJ databases">
        <authorList>
            <person name="Kim H.J."/>
            <person name="Triplett B.A."/>
        </authorList>
    </citation>
    <scope>NUCLEOTIDE SEQUENCE [LARGE SCALE GENOMIC DNA]</scope>
    <source>
        <strain evidence="2 3">DSM 44272</strain>
    </source>
</reference>
<proteinExistence type="predicted"/>
<name>A0A238ZF73_9ACTN</name>
<evidence type="ECO:0000256" key="1">
    <source>
        <dbReference type="SAM" id="Phobius"/>
    </source>
</evidence>
<keyword evidence="3" id="KW-1185">Reference proteome</keyword>
<evidence type="ECO:0000313" key="2">
    <source>
        <dbReference type="EMBL" id="SNR81779.1"/>
    </source>
</evidence>
<dbReference type="Proteomes" id="UP000198403">
    <property type="component" value="Unassembled WGS sequence"/>
</dbReference>
<accession>A0A238ZF73</accession>
<dbReference type="AlphaFoldDB" id="A0A238ZF73"/>
<keyword evidence="1" id="KW-0812">Transmembrane</keyword>
<organism evidence="2 3">
    <name type="scientific">Blastococcus mobilis</name>
    <dbReference type="NCBI Taxonomy" id="1938746"/>
    <lineage>
        <taxon>Bacteria</taxon>
        <taxon>Bacillati</taxon>
        <taxon>Actinomycetota</taxon>
        <taxon>Actinomycetes</taxon>
        <taxon>Geodermatophilales</taxon>
        <taxon>Geodermatophilaceae</taxon>
        <taxon>Blastococcus</taxon>
    </lineage>
</organism>
<dbReference type="EMBL" id="FZNO01000028">
    <property type="protein sequence ID" value="SNR81779.1"/>
    <property type="molecule type" value="Genomic_DNA"/>
</dbReference>
<keyword evidence="1" id="KW-0472">Membrane</keyword>